<dbReference type="InterPro" id="IPR029048">
    <property type="entry name" value="HSP70_C_sf"/>
</dbReference>
<name>A0A023B4F1_GRENI</name>
<dbReference type="VEuPathDB" id="CryptoDB:GNI_102000"/>
<evidence type="ECO:0008006" key="4">
    <source>
        <dbReference type="Google" id="ProtNLM"/>
    </source>
</evidence>
<dbReference type="AlphaFoldDB" id="A0A023B4F1"/>
<dbReference type="Proteomes" id="UP000019763">
    <property type="component" value="Unassembled WGS sequence"/>
</dbReference>
<dbReference type="Gene3D" id="1.20.1270.10">
    <property type="match status" value="1"/>
</dbReference>
<reference evidence="2" key="1">
    <citation type="submission" date="2013-12" db="EMBL/GenBank/DDBJ databases">
        <authorList>
            <person name="Omoto C.K."/>
            <person name="Sibley D."/>
            <person name="Venepally P."/>
            <person name="Hadjithomas M."/>
            <person name="Karamycheva S."/>
            <person name="Brunk B."/>
            <person name="Roos D."/>
            <person name="Caler E."/>
            <person name="Lorenzi H."/>
        </authorList>
    </citation>
    <scope>NUCLEOTIDE SEQUENCE</scope>
</reference>
<dbReference type="GeneID" id="22913618"/>
<accession>A0A023B4F1</accession>
<organism evidence="2 3">
    <name type="scientific">Gregarina niphandrodes</name>
    <name type="common">Septate eugregarine</name>
    <dbReference type="NCBI Taxonomy" id="110365"/>
    <lineage>
        <taxon>Eukaryota</taxon>
        <taxon>Sar</taxon>
        <taxon>Alveolata</taxon>
        <taxon>Apicomplexa</taxon>
        <taxon>Conoidasida</taxon>
        <taxon>Gregarinasina</taxon>
        <taxon>Eugregarinorida</taxon>
        <taxon>Gregarinidae</taxon>
        <taxon>Gregarina</taxon>
    </lineage>
</organism>
<gene>
    <name evidence="2" type="ORF">GNI_102000</name>
</gene>
<dbReference type="EMBL" id="AFNH02000763">
    <property type="protein sequence ID" value="EZG56685.1"/>
    <property type="molecule type" value="Genomic_DNA"/>
</dbReference>
<sequence length="47" mass="4527">NKQKEIKAVCNPVMMKAYGGMSGMPGGPGGPGGPGAAPGGPTVEEVD</sequence>
<dbReference type="RefSeq" id="XP_011131199.1">
    <property type="nucleotide sequence ID" value="XM_011132897.1"/>
</dbReference>
<feature type="non-terminal residue" evidence="2">
    <location>
        <position position="1"/>
    </location>
</feature>
<evidence type="ECO:0000313" key="2">
    <source>
        <dbReference type="EMBL" id="EZG56685.1"/>
    </source>
</evidence>
<feature type="region of interest" description="Disordered" evidence="1">
    <location>
        <begin position="18"/>
        <end position="47"/>
    </location>
</feature>
<comment type="caution">
    <text evidence="2">The sequence shown here is derived from an EMBL/GenBank/DDBJ whole genome shotgun (WGS) entry which is preliminary data.</text>
</comment>
<feature type="compositionally biased region" description="Gly residues" evidence="1">
    <location>
        <begin position="20"/>
        <end position="38"/>
    </location>
</feature>
<protein>
    <recommendedName>
        <fullName evidence="4">Heat shock protein 70</fullName>
    </recommendedName>
</protein>
<proteinExistence type="predicted"/>
<keyword evidence="3" id="KW-1185">Reference proteome</keyword>
<evidence type="ECO:0000256" key="1">
    <source>
        <dbReference type="SAM" id="MobiDB-lite"/>
    </source>
</evidence>
<evidence type="ECO:0000313" key="3">
    <source>
        <dbReference type="Proteomes" id="UP000019763"/>
    </source>
</evidence>